<reference evidence="10 11" key="2">
    <citation type="submission" date="2019-04" db="EMBL/GenBank/DDBJ databases">
        <title>The genome sequence of big-headed turtle.</title>
        <authorList>
            <person name="Gong S."/>
        </authorList>
    </citation>
    <scope>NUCLEOTIDE SEQUENCE [LARGE SCALE GENOMIC DNA]</scope>
    <source>
        <strain evidence="10">DO16091913</strain>
        <tissue evidence="10">Muscle</tissue>
    </source>
</reference>
<feature type="region of interest" description="Disordered" evidence="7">
    <location>
        <begin position="424"/>
        <end position="450"/>
    </location>
</feature>
<dbReference type="SUPFAM" id="SSF47454">
    <property type="entry name" value="A DNA-binding domain in eukaryotic transcription factors"/>
    <property type="match status" value="1"/>
</dbReference>
<evidence type="ECO:0000256" key="4">
    <source>
        <dbReference type="ARBA" id="ARBA00023159"/>
    </source>
</evidence>
<keyword evidence="5" id="KW-0804">Transcription</keyword>
<evidence type="ECO:0000256" key="7">
    <source>
        <dbReference type="SAM" id="MobiDB-lite"/>
    </source>
</evidence>
<organism evidence="10 11">
    <name type="scientific">Platysternon megacephalum</name>
    <name type="common">big-headed turtle</name>
    <dbReference type="NCBI Taxonomy" id="55544"/>
    <lineage>
        <taxon>Eukaryota</taxon>
        <taxon>Metazoa</taxon>
        <taxon>Chordata</taxon>
        <taxon>Craniata</taxon>
        <taxon>Vertebrata</taxon>
        <taxon>Euteleostomi</taxon>
        <taxon>Archelosauria</taxon>
        <taxon>Testudinata</taxon>
        <taxon>Testudines</taxon>
        <taxon>Cryptodira</taxon>
        <taxon>Durocryptodira</taxon>
        <taxon>Testudinoidea</taxon>
        <taxon>Platysternidae</taxon>
        <taxon>Platysternon</taxon>
    </lineage>
</organism>
<evidence type="ECO:0000313" key="11">
    <source>
        <dbReference type="Proteomes" id="UP000297703"/>
    </source>
</evidence>
<feature type="region of interest" description="Disordered" evidence="7">
    <location>
        <begin position="518"/>
        <end position="537"/>
    </location>
</feature>
<dbReference type="InterPro" id="IPR004826">
    <property type="entry name" value="bZIP_Maf"/>
</dbReference>
<keyword evidence="11" id="KW-1185">Reference proteome</keyword>
<name>A0A4D9EHP1_9SAUR</name>
<protein>
    <recommendedName>
        <fullName evidence="9">BZIP domain-containing protein</fullName>
    </recommendedName>
</protein>
<dbReference type="GO" id="GO:0005634">
    <property type="term" value="C:nucleus"/>
    <property type="evidence" value="ECO:0007669"/>
    <property type="project" value="TreeGrafter"/>
</dbReference>
<keyword evidence="6" id="KW-0539">Nucleus</keyword>
<evidence type="ECO:0000256" key="8">
    <source>
        <dbReference type="SAM" id="SignalP"/>
    </source>
</evidence>
<gene>
    <name evidence="10" type="ORF">DR999_PMT09773</name>
</gene>
<feature type="domain" description="BZIP" evidence="9">
    <location>
        <begin position="589"/>
        <end position="652"/>
    </location>
</feature>
<dbReference type="PROSITE" id="PS50217">
    <property type="entry name" value="BZIP"/>
    <property type="match status" value="1"/>
</dbReference>
<feature type="chain" id="PRO_5020040332" description="BZIP domain-containing protein" evidence="8">
    <location>
        <begin position="31"/>
        <end position="706"/>
    </location>
</feature>
<feature type="compositionally biased region" description="Low complexity" evidence="7">
    <location>
        <begin position="428"/>
        <end position="450"/>
    </location>
</feature>
<dbReference type="Gene3D" id="1.10.880.10">
    <property type="entry name" value="Transcription factor, Skn-1-like, DNA-binding domain"/>
    <property type="match status" value="1"/>
</dbReference>
<keyword evidence="8" id="KW-0732">Signal</keyword>
<dbReference type="STRING" id="55544.A0A4D9EHP1"/>
<proteinExistence type="inferred from homology"/>
<dbReference type="EMBL" id="QXTE01000086">
    <property type="protein sequence ID" value="TFK07353.1"/>
    <property type="molecule type" value="Genomic_DNA"/>
</dbReference>
<accession>A0A4D9EHP1</accession>
<dbReference type="SMART" id="SM00338">
    <property type="entry name" value="BRLZ"/>
    <property type="match status" value="1"/>
</dbReference>
<reference evidence="10 11" key="1">
    <citation type="submission" date="2019-04" db="EMBL/GenBank/DDBJ databases">
        <title>Draft genome of the big-headed turtle Platysternon megacephalum.</title>
        <authorList>
            <person name="Gong S."/>
        </authorList>
    </citation>
    <scope>NUCLEOTIDE SEQUENCE [LARGE SCALE GENOMIC DNA]</scope>
    <source>
        <strain evidence="10">DO16091913</strain>
        <tissue evidence="10">Muscle</tissue>
    </source>
</reference>
<evidence type="ECO:0000256" key="1">
    <source>
        <dbReference type="ARBA" id="ARBA00008157"/>
    </source>
</evidence>
<comment type="caution">
    <text evidence="10">The sequence shown here is derived from an EMBL/GenBank/DDBJ whole genome shotgun (WGS) entry which is preliminary data.</text>
</comment>
<feature type="compositionally biased region" description="Low complexity" evidence="7">
    <location>
        <begin position="147"/>
        <end position="161"/>
    </location>
</feature>
<evidence type="ECO:0000256" key="6">
    <source>
        <dbReference type="ARBA" id="ARBA00023242"/>
    </source>
</evidence>
<sequence>MKPLTRRCCSEEGLLLQVTLLLSLAGLRLDLDLPRHRPPDTVHAGAAWAAGSGPPHPTCPERDWDRLLLLREVRALGSPYIPSTRLDAWLVHAVAGEENGAPPSSPVSGAGGDSPSESGAQEGPGHPRSARGSSLQQQAQEEGDGGAAAAPGAEPSPGGSDCPTLEEVDLKTGQEALDYYYPHKGSEQSESQEGEEKIKQVHDEENEKKAKSEGEERENTDSSTESNRNSIDSFPFLEDYLLLQSSQTENALESIVENTSSTSQSTAGVVRDNSIEEIWQDFLLSPELQGISLGDTQPVASSSSRGMNSSSSHYTVNLTQAISHDVSLREAMLLRSNHSTRVNPEIRSVQRQESFLQLNSSITNPESLLNGTNLGLFPSVDIRNLTNQDLLSNLDENIFDEINLMALALEEGFDPLEVSQLFEEPDSDSGLSLNSSQSTTSSNNSDLSSVSTCNEGAVGYSSDIEYTSHNGLGAVGGHYPEHSKHCHMDYRSDSDYCGESTLQHILHNHTYNQLPNELASTSEHHSSSSGKSNKVKGRCLNSTDNLSHDKCHVKALRIPFSVDEIVSMPIDVFNNMLSKFYLTDTQISLIRDIRRRGKNKVAAQNCRKRKLDVILNLEDDVCKLQAQKESLKKQKSQCNKSISLMKQKLNDLYYLIFSRLRDDQGRPVNPSQYALHCSSNGSILIIPKRLVTSEQKQDNQKERNQK</sequence>
<dbReference type="GO" id="GO:0000981">
    <property type="term" value="F:DNA-binding transcription factor activity, RNA polymerase II-specific"/>
    <property type="evidence" value="ECO:0007669"/>
    <property type="project" value="TreeGrafter"/>
</dbReference>
<comment type="similarity">
    <text evidence="1">Belongs to the bZIP family. CNC subfamily.</text>
</comment>
<evidence type="ECO:0000313" key="10">
    <source>
        <dbReference type="EMBL" id="TFK07353.1"/>
    </source>
</evidence>
<evidence type="ECO:0000256" key="2">
    <source>
        <dbReference type="ARBA" id="ARBA00023015"/>
    </source>
</evidence>
<feature type="compositionally biased region" description="Basic and acidic residues" evidence="7">
    <location>
        <begin position="194"/>
        <end position="220"/>
    </location>
</feature>
<keyword evidence="4" id="KW-0010">Activator</keyword>
<dbReference type="PANTHER" id="PTHR24411:SF8">
    <property type="entry name" value="NUCLEAR FACTOR ERYTHROID 2-RELATED FACTOR 3"/>
    <property type="match status" value="1"/>
</dbReference>
<dbReference type="InterPro" id="IPR004827">
    <property type="entry name" value="bZIP"/>
</dbReference>
<feature type="compositionally biased region" description="Polar residues" evidence="7">
    <location>
        <begin position="221"/>
        <end position="231"/>
    </location>
</feature>
<feature type="signal peptide" evidence="8">
    <location>
        <begin position="1"/>
        <end position="30"/>
    </location>
</feature>
<dbReference type="InterPro" id="IPR008917">
    <property type="entry name" value="TF_DNA-bd_sf"/>
</dbReference>
<dbReference type="InterPro" id="IPR047167">
    <property type="entry name" value="NFE2-like"/>
</dbReference>
<dbReference type="SUPFAM" id="SSF57959">
    <property type="entry name" value="Leucine zipper domain"/>
    <property type="match status" value="1"/>
</dbReference>
<dbReference type="Proteomes" id="UP000297703">
    <property type="component" value="Unassembled WGS sequence"/>
</dbReference>
<dbReference type="PANTHER" id="PTHR24411">
    <property type="entry name" value="NUCLEAR FACTOR ERYTHROID 2-RELATED FACTOR"/>
    <property type="match status" value="1"/>
</dbReference>
<feature type="region of interest" description="Disordered" evidence="7">
    <location>
        <begin position="184"/>
        <end position="231"/>
    </location>
</feature>
<evidence type="ECO:0000256" key="5">
    <source>
        <dbReference type="ARBA" id="ARBA00023163"/>
    </source>
</evidence>
<feature type="region of interest" description="Disordered" evidence="7">
    <location>
        <begin position="99"/>
        <end position="165"/>
    </location>
</feature>
<dbReference type="AlphaFoldDB" id="A0A4D9EHP1"/>
<keyword evidence="2" id="KW-0805">Transcription regulation</keyword>
<dbReference type="GO" id="GO:0000978">
    <property type="term" value="F:RNA polymerase II cis-regulatory region sequence-specific DNA binding"/>
    <property type="evidence" value="ECO:0007669"/>
    <property type="project" value="InterPro"/>
</dbReference>
<keyword evidence="3" id="KW-0238">DNA-binding</keyword>
<dbReference type="CDD" id="cd14720">
    <property type="entry name" value="bZIP_NFE2-like"/>
    <property type="match status" value="1"/>
</dbReference>
<dbReference type="InterPro" id="IPR046347">
    <property type="entry name" value="bZIP_sf"/>
</dbReference>
<evidence type="ECO:0000256" key="3">
    <source>
        <dbReference type="ARBA" id="ARBA00023125"/>
    </source>
</evidence>
<dbReference type="PROSITE" id="PS00036">
    <property type="entry name" value="BZIP_BASIC"/>
    <property type="match status" value="1"/>
</dbReference>
<dbReference type="Pfam" id="PF03131">
    <property type="entry name" value="bZIP_Maf"/>
    <property type="match status" value="1"/>
</dbReference>
<evidence type="ECO:0000259" key="9">
    <source>
        <dbReference type="PROSITE" id="PS50217"/>
    </source>
</evidence>
<dbReference type="OrthoDB" id="7458135at2759"/>